<keyword evidence="2 4" id="KW-0808">Transferase</keyword>
<evidence type="ECO:0000313" key="4">
    <source>
        <dbReference type="EMBL" id="SFV67123.1"/>
    </source>
</evidence>
<dbReference type="NCBIfam" id="TIGR01934">
    <property type="entry name" value="MenG_MenH_UbiE"/>
    <property type="match status" value="1"/>
</dbReference>
<dbReference type="PANTHER" id="PTHR43591">
    <property type="entry name" value="METHYLTRANSFERASE"/>
    <property type="match status" value="1"/>
</dbReference>
<dbReference type="GO" id="GO:0032259">
    <property type="term" value="P:methylation"/>
    <property type="evidence" value="ECO:0007669"/>
    <property type="project" value="UniProtKB-KW"/>
</dbReference>
<gene>
    <name evidence="4" type="ORF">MNB_SM-5-904</name>
</gene>
<dbReference type="PROSITE" id="PS51608">
    <property type="entry name" value="SAM_MT_UBIE"/>
    <property type="match status" value="1"/>
</dbReference>
<name>A0A1W1CN29_9ZZZZ</name>
<dbReference type="NCBIfam" id="NF001244">
    <property type="entry name" value="PRK00216.1-5"/>
    <property type="match status" value="1"/>
</dbReference>
<proteinExistence type="inferred from homology"/>
<dbReference type="CDD" id="cd02440">
    <property type="entry name" value="AdoMet_MTases"/>
    <property type="match status" value="1"/>
</dbReference>
<keyword evidence="3" id="KW-0949">S-adenosyl-L-methionine</keyword>
<dbReference type="InterPro" id="IPR029063">
    <property type="entry name" value="SAM-dependent_MTases_sf"/>
</dbReference>
<evidence type="ECO:0000256" key="1">
    <source>
        <dbReference type="ARBA" id="ARBA00022603"/>
    </source>
</evidence>
<dbReference type="HAMAP" id="MF_01813">
    <property type="entry name" value="MenG_UbiE_methyltr"/>
    <property type="match status" value="1"/>
</dbReference>
<keyword evidence="4" id="KW-0830">Ubiquinone</keyword>
<evidence type="ECO:0000256" key="2">
    <source>
        <dbReference type="ARBA" id="ARBA00022679"/>
    </source>
</evidence>
<dbReference type="SUPFAM" id="SSF53335">
    <property type="entry name" value="S-adenosyl-L-methionine-dependent methyltransferases"/>
    <property type="match status" value="1"/>
</dbReference>
<dbReference type="Gene3D" id="3.40.50.150">
    <property type="entry name" value="Vaccinia Virus protein VP39"/>
    <property type="match status" value="1"/>
</dbReference>
<dbReference type="AlphaFoldDB" id="A0A1W1CN29"/>
<sequence>MSILAQEGEVKQEQIVSMFDDIAPTYDTANRVMSMGVDISWRKKACDLAFNYYGKKRLDTIIDVACGTGDMMGYWQKQAQKANITIDTLVGIDPSNGMVDVARKKFPDFEYHIAKATELPVEDARADIVSITYGIRNVVERQEAFYEFNRVLKENGLVVILEFMKDENKTLLKKLRDIYMHKILPYVGGAISKNLAAYTYLPDSIENFVTIQGMQKELEIAGFEILHTQSFSMDISTLMIARKK</sequence>
<keyword evidence="1 4" id="KW-0489">Methyltransferase</keyword>
<dbReference type="PROSITE" id="PS01183">
    <property type="entry name" value="UBIE_1"/>
    <property type="match status" value="1"/>
</dbReference>
<protein>
    <submittedName>
        <fullName evidence="4">Ubiquinone/menaquinone biosynthesis methyltransferase UbiE</fullName>
        <ecNumber evidence="4">2.1.1.-</ecNumber>
    </submittedName>
</protein>
<dbReference type="InterPro" id="IPR004033">
    <property type="entry name" value="UbiE/COQ5_MeTrFase"/>
</dbReference>
<accession>A0A1W1CN29</accession>
<dbReference type="Pfam" id="PF01209">
    <property type="entry name" value="Ubie_methyltran"/>
    <property type="match status" value="1"/>
</dbReference>
<dbReference type="EC" id="2.1.1.-" evidence="4"/>
<evidence type="ECO:0000256" key="3">
    <source>
        <dbReference type="ARBA" id="ARBA00022691"/>
    </source>
</evidence>
<dbReference type="EMBL" id="FPHH01000097">
    <property type="protein sequence ID" value="SFV67123.1"/>
    <property type="molecule type" value="Genomic_DNA"/>
</dbReference>
<organism evidence="4">
    <name type="scientific">hydrothermal vent metagenome</name>
    <dbReference type="NCBI Taxonomy" id="652676"/>
    <lineage>
        <taxon>unclassified sequences</taxon>
        <taxon>metagenomes</taxon>
        <taxon>ecological metagenomes</taxon>
    </lineage>
</organism>
<dbReference type="GO" id="GO:0008425">
    <property type="term" value="F:2-methoxy-6-polyprenyl-1,4-benzoquinol methyltransferase activity"/>
    <property type="evidence" value="ECO:0007669"/>
    <property type="project" value="TreeGrafter"/>
</dbReference>
<dbReference type="PANTHER" id="PTHR43591:SF24">
    <property type="entry name" value="2-METHOXY-6-POLYPRENYL-1,4-BENZOQUINOL METHYLASE, MITOCHONDRIAL"/>
    <property type="match status" value="1"/>
</dbReference>
<dbReference type="InterPro" id="IPR023576">
    <property type="entry name" value="UbiE/COQ5_MeTrFase_CS"/>
</dbReference>
<reference evidence="4" key="1">
    <citation type="submission" date="2016-10" db="EMBL/GenBank/DDBJ databases">
        <authorList>
            <person name="de Groot N.N."/>
        </authorList>
    </citation>
    <scope>NUCLEOTIDE SEQUENCE</scope>
</reference>